<dbReference type="Proteomes" id="UP001623290">
    <property type="component" value="Chromosome"/>
</dbReference>
<comment type="subcellular location">
    <subcellularLocation>
        <location evidence="1">Membrane</location>
        <topology evidence="1">Multi-pass membrane protein</topology>
    </subcellularLocation>
</comment>
<keyword evidence="4 5" id="KW-0472">Membrane</keyword>
<protein>
    <submittedName>
        <fullName evidence="7">NINE protein</fullName>
    </submittedName>
</protein>
<evidence type="ECO:0000256" key="3">
    <source>
        <dbReference type="ARBA" id="ARBA00022989"/>
    </source>
</evidence>
<evidence type="ECO:0000256" key="5">
    <source>
        <dbReference type="SAM" id="Phobius"/>
    </source>
</evidence>
<dbReference type="RefSeq" id="WP_339109035.1">
    <property type="nucleotide sequence ID" value="NZ_CP135443.1"/>
</dbReference>
<feature type="transmembrane region" description="Helical" evidence="5">
    <location>
        <begin position="29"/>
        <end position="51"/>
    </location>
</feature>
<keyword evidence="2 5" id="KW-0812">Transmembrane</keyword>
<evidence type="ECO:0000256" key="1">
    <source>
        <dbReference type="ARBA" id="ARBA00004141"/>
    </source>
</evidence>
<evidence type="ECO:0000259" key="6">
    <source>
        <dbReference type="Pfam" id="PF05154"/>
    </source>
</evidence>
<gene>
    <name evidence="7" type="ORF">RPE78_08275</name>
</gene>
<evidence type="ECO:0000313" key="7">
    <source>
        <dbReference type="EMBL" id="WRY32712.1"/>
    </source>
</evidence>
<keyword evidence="8" id="KW-1185">Reference proteome</keyword>
<organism evidence="7 8">
    <name type="scientific">Thioclava litoralis</name>
    <dbReference type="NCBI Taxonomy" id="3076557"/>
    <lineage>
        <taxon>Bacteria</taxon>
        <taxon>Pseudomonadati</taxon>
        <taxon>Pseudomonadota</taxon>
        <taxon>Alphaproteobacteria</taxon>
        <taxon>Rhodobacterales</taxon>
        <taxon>Paracoccaceae</taxon>
        <taxon>Thioclava</taxon>
    </lineage>
</organism>
<feature type="domain" description="TM2" evidence="6">
    <location>
        <begin position="7"/>
        <end position="46"/>
    </location>
</feature>
<reference evidence="7 8" key="1">
    <citation type="submission" date="2023-09" db="EMBL/GenBank/DDBJ databases">
        <title>Thioclava shenzhenensis sp. nov., a multidrug resistant bacteria-antagonizing species isolated from coastal seawater.</title>
        <authorList>
            <person name="Long M."/>
        </authorList>
    </citation>
    <scope>NUCLEOTIDE SEQUENCE [LARGE SCALE GENOMIC DNA]</scope>
    <source>
        <strain evidence="7 8">FTW29</strain>
    </source>
</reference>
<proteinExistence type="predicted"/>
<dbReference type="Pfam" id="PF05154">
    <property type="entry name" value="TM2"/>
    <property type="match status" value="1"/>
</dbReference>
<evidence type="ECO:0000313" key="8">
    <source>
        <dbReference type="Proteomes" id="UP001623290"/>
    </source>
</evidence>
<dbReference type="EMBL" id="CP135443">
    <property type="protein sequence ID" value="WRY32712.1"/>
    <property type="molecule type" value="Genomic_DNA"/>
</dbReference>
<sequence>MSATRSPKSYGTAVCLCGIFGVMGVHHFYLGNILHGLVDFALFVVTIALFLHDNPLALLFLLADVLHTIIVFYKLITEQERDGQGRLVCLASTPV</sequence>
<name>A0ABZ1DXI9_9RHOB</name>
<accession>A0ABZ1DXI9</accession>
<dbReference type="InterPro" id="IPR007829">
    <property type="entry name" value="TM2"/>
</dbReference>
<evidence type="ECO:0000256" key="2">
    <source>
        <dbReference type="ARBA" id="ARBA00022692"/>
    </source>
</evidence>
<keyword evidence="3 5" id="KW-1133">Transmembrane helix</keyword>
<evidence type="ECO:0000256" key="4">
    <source>
        <dbReference type="ARBA" id="ARBA00023136"/>
    </source>
</evidence>